<evidence type="ECO:0000259" key="4">
    <source>
        <dbReference type="PROSITE" id="PS50893"/>
    </source>
</evidence>
<feature type="domain" description="ABC transporter" evidence="4">
    <location>
        <begin position="12"/>
        <end position="242"/>
    </location>
</feature>
<keyword evidence="2" id="KW-0547">Nucleotide-binding</keyword>
<dbReference type="InterPro" id="IPR003439">
    <property type="entry name" value="ABC_transporter-like_ATP-bd"/>
</dbReference>
<dbReference type="SUPFAM" id="SSF52540">
    <property type="entry name" value="P-loop containing nucleoside triphosphate hydrolases"/>
    <property type="match status" value="1"/>
</dbReference>
<gene>
    <name evidence="5" type="ORF">SAMN02745906_0401</name>
</gene>
<accession>A0ABY1C2F3</accession>
<dbReference type="PROSITE" id="PS00211">
    <property type="entry name" value="ABC_TRANSPORTER_1"/>
    <property type="match status" value="1"/>
</dbReference>
<reference evidence="5 6" key="1">
    <citation type="submission" date="2016-10" db="EMBL/GenBank/DDBJ databases">
        <authorList>
            <person name="Varghese N."/>
            <person name="Submissions S."/>
        </authorList>
    </citation>
    <scope>NUCLEOTIDE SEQUENCE [LARGE SCALE GENOMIC DNA]</scope>
    <source>
        <strain evidence="5 6">ATCC 19403</strain>
    </source>
</reference>
<evidence type="ECO:0000256" key="2">
    <source>
        <dbReference type="ARBA" id="ARBA00022741"/>
    </source>
</evidence>
<keyword evidence="6" id="KW-1185">Reference proteome</keyword>
<dbReference type="PROSITE" id="PS50893">
    <property type="entry name" value="ABC_TRANSPORTER_2"/>
    <property type="match status" value="1"/>
</dbReference>
<dbReference type="InterPro" id="IPR003593">
    <property type="entry name" value="AAA+_ATPase"/>
</dbReference>
<dbReference type="GO" id="GO:0005524">
    <property type="term" value="F:ATP binding"/>
    <property type="evidence" value="ECO:0007669"/>
    <property type="project" value="UniProtKB-KW"/>
</dbReference>
<dbReference type="SUPFAM" id="SSF50331">
    <property type="entry name" value="MOP-like"/>
    <property type="match status" value="1"/>
</dbReference>
<sequence>MTKEKGEITMSLMVEDLKVVLQKKEILHGISLDIRKGEFISLLGASGCGKTTLLKSIAGLLEIEQGEIRIQNASVAGVPPEKRGTVIVFQDLRLFPHMTVVQNIAFPMELQKVAKDVRRVTVKKLLEEVQLTGFENRKIKEMSGGQMQRVALARALAANPRVLLLDEPFSGLDECLRLEMGNLVKKLHQERKITTILVTHEKREAMQMSDRIALMSEGRILQYDTPRNMFCHPVSKAVAEYFGRVNYVKGRMENRWFSSSLFEMSAELEDGDYEAMIRPFSVKLEREGAYTIIGISFMGEMVEVKIEVPEGIILSQVTSHELDRLGLEEGDRAGIFIEENGVTWFRKGA</sequence>
<dbReference type="Proteomes" id="UP000198970">
    <property type="component" value="Chromosome I"/>
</dbReference>
<dbReference type="InterPro" id="IPR050093">
    <property type="entry name" value="ABC_SmlMolc_Importer"/>
</dbReference>
<proteinExistence type="predicted"/>
<keyword evidence="1" id="KW-0813">Transport</keyword>
<evidence type="ECO:0000313" key="5">
    <source>
        <dbReference type="EMBL" id="SET56585.1"/>
    </source>
</evidence>
<name>A0ABY1C2F3_9FIRM</name>
<evidence type="ECO:0000313" key="6">
    <source>
        <dbReference type="Proteomes" id="UP000198970"/>
    </source>
</evidence>
<evidence type="ECO:0000256" key="3">
    <source>
        <dbReference type="ARBA" id="ARBA00022840"/>
    </source>
</evidence>
<dbReference type="InterPro" id="IPR027417">
    <property type="entry name" value="P-loop_NTPase"/>
</dbReference>
<dbReference type="PANTHER" id="PTHR42781:SF4">
    <property type="entry name" value="SPERMIDINE_PUTRESCINE IMPORT ATP-BINDING PROTEIN POTA"/>
    <property type="match status" value="1"/>
</dbReference>
<protein>
    <submittedName>
        <fullName evidence="5">Spermidine/putrescine transport system ATP-binding protein</fullName>
    </submittedName>
</protein>
<evidence type="ECO:0000256" key="1">
    <source>
        <dbReference type="ARBA" id="ARBA00022448"/>
    </source>
</evidence>
<dbReference type="SMART" id="SM00382">
    <property type="entry name" value="AAA"/>
    <property type="match status" value="1"/>
</dbReference>
<dbReference type="EMBL" id="LT630003">
    <property type="protein sequence ID" value="SET56585.1"/>
    <property type="molecule type" value="Genomic_DNA"/>
</dbReference>
<dbReference type="Pfam" id="PF00005">
    <property type="entry name" value="ABC_tran"/>
    <property type="match status" value="1"/>
</dbReference>
<dbReference type="InterPro" id="IPR017871">
    <property type="entry name" value="ABC_transporter-like_CS"/>
</dbReference>
<dbReference type="Gene3D" id="3.40.50.300">
    <property type="entry name" value="P-loop containing nucleotide triphosphate hydrolases"/>
    <property type="match status" value="1"/>
</dbReference>
<keyword evidence="3 5" id="KW-0067">ATP-binding</keyword>
<organism evidence="5 6">
    <name type="scientific">Lacrimispora sphenoides JCM 1415</name>
    <dbReference type="NCBI Taxonomy" id="1297793"/>
    <lineage>
        <taxon>Bacteria</taxon>
        <taxon>Bacillati</taxon>
        <taxon>Bacillota</taxon>
        <taxon>Clostridia</taxon>
        <taxon>Lachnospirales</taxon>
        <taxon>Lachnospiraceae</taxon>
        <taxon>Lacrimispora</taxon>
    </lineage>
</organism>
<dbReference type="PANTHER" id="PTHR42781">
    <property type="entry name" value="SPERMIDINE/PUTRESCINE IMPORT ATP-BINDING PROTEIN POTA"/>
    <property type="match status" value="1"/>
</dbReference>
<dbReference type="InterPro" id="IPR008995">
    <property type="entry name" value="Mo/tungstate-bd_C_term_dom"/>
</dbReference>